<gene>
    <name evidence="2" type="ORF">ABKW32_10310</name>
</gene>
<evidence type="ECO:0000313" key="2">
    <source>
        <dbReference type="EMBL" id="MEP7729838.1"/>
    </source>
</evidence>
<dbReference type="SUPFAM" id="SSF141868">
    <property type="entry name" value="EAL domain-like"/>
    <property type="match status" value="1"/>
</dbReference>
<dbReference type="PROSITE" id="PS50883">
    <property type="entry name" value="EAL"/>
    <property type="match status" value="1"/>
</dbReference>
<dbReference type="Gene3D" id="3.20.20.450">
    <property type="entry name" value="EAL domain"/>
    <property type="match status" value="1"/>
</dbReference>
<evidence type="ECO:0000259" key="1">
    <source>
        <dbReference type="PROSITE" id="PS50883"/>
    </source>
</evidence>
<name>A0ABV0L093_9GAMM</name>
<dbReference type="InterPro" id="IPR035919">
    <property type="entry name" value="EAL_sf"/>
</dbReference>
<sequence>MLLFRIYIQGIVHAALCYTIAEGIETKGDSEKINHIGIHLHQGWYHGRPMSAEKSRSPHECRKITAYTV</sequence>
<dbReference type="InterPro" id="IPR001633">
    <property type="entry name" value="EAL_dom"/>
</dbReference>
<accession>A0ABV0L093</accession>
<keyword evidence="3" id="KW-1185">Reference proteome</keyword>
<comment type="caution">
    <text evidence="2">The sequence shown here is derived from an EMBL/GenBank/DDBJ whole genome shotgun (WGS) entry which is preliminary data.</text>
</comment>
<dbReference type="EMBL" id="JBDYKN010000008">
    <property type="protein sequence ID" value="MEP7729838.1"/>
    <property type="molecule type" value="Genomic_DNA"/>
</dbReference>
<reference evidence="2 3" key="1">
    <citation type="submission" date="2024-05" db="EMBL/GenBank/DDBJ databases">
        <authorList>
            <person name="Busch G.E."/>
            <person name="Sharma I."/>
        </authorList>
    </citation>
    <scope>NUCLEOTIDE SEQUENCE [LARGE SCALE GENOMIC DNA]</scope>
    <source>
        <strain evidence="2 3">23GB23</strain>
    </source>
</reference>
<proteinExistence type="predicted"/>
<dbReference type="RefSeq" id="WP_348576990.1">
    <property type="nucleotide sequence ID" value="NZ_JBDYKN010000008.1"/>
</dbReference>
<protein>
    <recommendedName>
        <fullName evidence="1">EAL domain-containing protein</fullName>
    </recommendedName>
</protein>
<evidence type="ECO:0000313" key="3">
    <source>
        <dbReference type="Proteomes" id="UP001471651"/>
    </source>
</evidence>
<dbReference type="Proteomes" id="UP001471651">
    <property type="component" value="Unassembled WGS sequence"/>
</dbReference>
<organism evidence="2 3">
    <name type="scientific">Marinomonas primoryensis</name>
    <dbReference type="NCBI Taxonomy" id="178399"/>
    <lineage>
        <taxon>Bacteria</taxon>
        <taxon>Pseudomonadati</taxon>
        <taxon>Pseudomonadota</taxon>
        <taxon>Gammaproteobacteria</taxon>
        <taxon>Oceanospirillales</taxon>
        <taxon>Oceanospirillaceae</taxon>
        <taxon>Marinomonas</taxon>
    </lineage>
</organism>
<feature type="domain" description="EAL" evidence="1">
    <location>
        <begin position="1"/>
        <end position="63"/>
    </location>
</feature>